<protein>
    <submittedName>
        <fullName evidence="2">Uncharacterized protein</fullName>
    </submittedName>
</protein>
<comment type="caution">
    <text evidence="2">The sequence shown here is derived from an EMBL/GenBank/DDBJ whole genome shotgun (WGS) entry which is preliminary data.</text>
</comment>
<dbReference type="OrthoDB" id="1741399at2759"/>
<dbReference type="STRING" id="157652.A0A371GP01"/>
<evidence type="ECO:0000313" key="3">
    <source>
        <dbReference type="Proteomes" id="UP000257109"/>
    </source>
</evidence>
<reference evidence="2" key="1">
    <citation type="submission" date="2018-05" db="EMBL/GenBank/DDBJ databases">
        <title>Draft genome of Mucuna pruriens seed.</title>
        <authorList>
            <person name="Nnadi N.E."/>
            <person name="Vos R."/>
            <person name="Hasami M.H."/>
            <person name="Devisetty U.K."/>
            <person name="Aguiy J.C."/>
        </authorList>
    </citation>
    <scope>NUCLEOTIDE SEQUENCE [LARGE SCALE GENOMIC DNA]</scope>
    <source>
        <strain evidence="2">JCA_2017</strain>
    </source>
</reference>
<name>A0A371GP01_MUCPR</name>
<feature type="region of interest" description="Disordered" evidence="1">
    <location>
        <begin position="82"/>
        <end position="105"/>
    </location>
</feature>
<sequence>MGTTNVEGEKSNLKPSKAAIMATKVLISNGFEPRRARLGYNETAKKRKLGSKTPSKRIIKPNLYQYFNKKIIINTNPNAKASSQINSTAFTPDDAGKSNRQEEEEEIEEETLRELERPKLQSGAEELEVINLGEGEEIEEVWIGKLTPPDVKQGLTKLLREYADIFAWSYRDMPGLDTTIVEHRLPLIPNAIPVW</sequence>
<accession>A0A371GP01</accession>
<proteinExistence type="predicted"/>
<feature type="non-terminal residue" evidence="2">
    <location>
        <position position="1"/>
    </location>
</feature>
<evidence type="ECO:0000313" key="2">
    <source>
        <dbReference type="EMBL" id="RDX92292.1"/>
    </source>
</evidence>
<organism evidence="2 3">
    <name type="scientific">Mucuna pruriens</name>
    <name type="common">Velvet bean</name>
    <name type="synonym">Dolichos pruriens</name>
    <dbReference type="NCBI Taxonomy" id="157652"/>
    <lineage>
        <taxon>Eukaryota</taxon>
        <taxon>Viridiplantae</taxon>
        <taxon>Streptophyta</taxon>
        <taxon>Embryophyta</taxon>
        <taxon>Tracheophyta</taxon>
        <taxon>Spermatophyta</taxon>
        <taxon>Magnoliopsida</taxon>
        <taxon>eudicotyledons</taxon>
        <taxon>Gunneridae</taxon>
        <taxon>Pentapetalae</taxon>
        <taxon>rosids</taxon>
        <taxon>fabids</taxon>
        <taxon>Fabales</taxon>
        <taxon>Fabaceae</taxon>
        <taxon>Papilionoideae</taxon>
        <taxon>50 kb inversion clade</taxon>
        <taxon>NPAAA clade</taxon>
        <taxon>indigoferoid/millettioid clade</taxon>
        <taxon>Phaseoleae</taxon>
        <taxon>Mucuna</taxon>
    </lineage>
</organism>
<keyword evidence="3" id="KW-1185">Reference proteome</keyword>
<dbReference type="EMBL" id="QJKJ01004901">
    <property type="protein sequence ID" value="RDX92292.1"/>
    <property type="molecule type" value="Genomic_DNA"/>
</dbReference>
<evidence type="ECO:0000256" key="1">
    <source>
        <dbReference type="SAM" id="MobiDB-lite"/>
    </source>
</evidence>
<dbReference type="Proteomes" id="UP000257109">
    <property type="component" value="Unassembled WGS sequence"/>
</dbReference>
<gene>
    <name evidence="2" type="ORF">CR513_25596</name>
</gene>
<dbReference type="AlphaFoldDB" id="A0A371GP01"/>